<keyword evidence="7" id="KW-1185">Reference proteome</keyword>
<accession>A0ABT8AFN1</accession>
<dbReference type="Proteomes" id="UP001529369">
    <property type="component" value="Unassembled WGS sequence"/>
</dbReference>
<keyword evidence="2" id="KW-0479">Metal-binding</keyword>
<dbReference type="Gene3D" id="3.40.630.10">
    <property type="entry name" value="Zn peptidases"/>
    <property type="match status" value="1"/>
</dbReference>
<evidence type="ECO:0000313" key="7">
    <source>
        <dbReference type="Proteomes" id="UP001529369"/>
    </source>
</evidence>
<evidence type="ECO:0000259" key="5">
    <source>
        <dbReference type="Pfam" id="PF24827"/>
    </source>
</evidence>
<dbReference type="InterPro" id="IPR055438">
    <property type="entry name" value="AstE_AspA_cat"/>
</dbReference>
<dbReference type="RefSeq" id="WP_290320399.1">
    <property type="nucleotide sequence ID" value="NZ_JAUFPN010000206.1"/>
</dbReference>
<evidence type="ECO:0000256" key="2">
    <source>
        <dbReference type="ARBA" id="ARBA00022723"/>
    </source>
</evidence>
<evidence type="ECO:0000256" key="1">
    <source>
        <dbReference type="ARBA" id="ARBA00001947"/>
    </source>
</evidence>
<evidence type="ECO:0000313" key="6">
    <source>
        <dbReference type="EMBL" id="MDN3568291.1"/>
    </source>
</evidence>
<comment type="cofactor">
    <cofactor evidence="1">
        <name>Zn(2+)</name>
        <dbReference type="ChEBI" id="CHEBI:29105"/>
    </cofactor>
</comment>
<keyword evidence="3" id="KW-0378">Hydrolase</keyword>
<gene>
    <name evidence="6" type="ORF">QWZ14_28265</name>
</gene>
<dbReference type="SUPFAM" id="SSF53187">
    <property type="entry name" value="Zn-dependent exopeptidases"/>
    <property type="match status" value="1"/>
</dbReference>
<dbReference type="PANTHER" id="PTHR15162:SF7">
    <property type="entry name" value="SUCCINYLGLUTAMATE DESUCCINYLASE"/>
    <property type="match status" value="1"/>
</dbReference>
<dbReference type="InterPro" id="IPR050178">
    <property type="entry name" value="AspA/AstE_fam"/>
</dbReference>
<sequence length="339" mass="36389">MPEDSILHPALRALIAGNAQGRPGPPGLRLDVRIQAPDLRPFLGGNVLPGVWSFAAAESGPHVAVVALVHGNEIGGALVLDRWLRAGLRPKRGRLSLVFANIDAYARFDPEDPTASRFLDEDLNRLWELDTLEGGRRSLELRRARALRPLFDSVDILLDLHSMLWPSEPLLLAGQAPRAASLALRLGVPPLVVADDGHLSGRRLIDYAPFVARDGAATAVLVEAGSHWEPATVGTMEATGAALLRTTGVVDPADAALWPMAAPGAPRLAAVTRTVTARTSGFAFVRPFRGGDVLPQRNTLIALDGETEVRSPHDNCLMVMPSLRTMPGQTAVRLARFMD</sequence>
<evidence type="ECO:0000256" key="4">
    <source>
        <dbReference type="ARBA" id="ARBA00022833"/>
    </source>
</evidence>
<comment type="caution">
    <text evidence="6">The sequence shown here is derived from an EMBL/GenBank/DDBJ whole genome shotgun (WGS) entry which is preliminary data.</text>
</comment>
<dbReference type="Pfam" id="PF24827">
    <property type="entry name" value="AstE_AspA_cat"/>
    <property type="match status" value="1"/>
</dbReference>
<dbReference type="PANTHER" id="PTHR15162">
    <property type="entry name" value="ASPARTOACYLASE"/>
    <property type="match status" value="1"/>
</dbReference>
<name>A0ABT8AFN1_9PROT</name>
<evidence type="ECO:0000256" key="3">
    <source>
        <dbReference type="ARBA" id="ARBA00022801"/>
    </source>
</evidence>
<protein>
    <submittedName>
        <fullName evidence="6">Succinylglutamate desuccinylase/aspartoacylase family protein</fullName>
    </submittedName>
</protein>
<organism evidence="6 7">
    <name type="scientific">Paeniroseomonas aquatica</name>
    <dbReference type="NCBI Taxonomy" id="373043"/>
    <lineage>
        <taxon>Bacteria</taxon>
        <taxon>Pseudomonadati</taxon>
        <taxon>Pseudomonadota</taxon>
        <taxon>Alphaproteobacteria</taxon>
        <taxon>Acetobacterales</taxon>
        <taxon>Acetobacteraceae</taxon>
        <taxon>Paeniroseomonas</taxon>
    </lineage>
</organism>
<proteinExistence type="predicted"/>
<feature type="domain" description="Succinylglutamate desuccinylase/Aspartoacylase catalytic" evidence="5">
    <location>
        <begin position="60"/>
        <end position="162"/>
    </location>
</feature>
<dbReference type="EMBL" id="JAUFPN010000206">
    <property type="protein sequence ID" value="MDN3568291.1"/>
    <property type="molecule type" value="Genomic_DNA"/>
</dbReference>
<keyword evidence="4" id="KW-0862">Zinc</keyword>
<reference evidence="7" key="1">
    <citation type="journal article" date="2019" name="Int. J. Syst. Evol. Microbiol.">
        <title>The Global Catalogue of Microorganisms (GCM) 10K type strain sequencing project: providing services to taxonomists for standard genome sequencing and annotation.</title>
        <authorList>
            <consortium name="The Broad Institute Genomics Platform"/>
            <consortium name="The Broad Institute Genome Sequencing Center for Infectious Disease"/>
            <person name="Wu L."/>
            <person name="Ma J."/>
        </authorList>
    </citation>
    <scope>NUCLEOTIDE SEQUENCE [LARGE SCALE GENOMIC DNA]</scope>
    <source>
        <strain evidence="7">CECT 7131</strain>
    </source>
</reference>